<dbReference type="InterPro" id="IPR025514">
    <property type="entry name" value="DUF4402"/>
</dbReference>
<protein>
    <submittedName>
        <fullName evidence="2">DUF4402 domain-containing protein</fullName>
    </submittedName>
</protein>
<dbReference type="Pfam" id="PF14352">
    <property type="entry name" value="DUF4402"/>
    <property type="match status" value="1"/>
</dbReference>
<sequence>MGSRILLAAMLALAGPATARAQCQLCPAGGDSAPAAIGDALFPLRVTVETELDFSRMVIASNASGSATLDPRSGARTVSGGLSALGGIPVRGTVRVTGRPLRRLRVSMPAEVELTAPGGGAARLVDLRTDLPGAPRLGILGTVEFRFGGTLRVPAGEAGDYRGRIPIEVDYE</sequence>
<proteinExistence type="predicted"/>
<reference evidence="2 3" key="1">
    <citation type="submission" date="2018-08" db="EMBL/GenBank/DDBJ databases">
        <title>The multiple taxonomic identification of Sphingomonas gilva.</title>
        <authorList>
            <person name="Zhu D."/>
            <person name="Zheng S."/>
        </authorList>
    </citation>
    <scope>NUCLEOTIDE SEQUENCE [LARGE SCALE GENOMIC DNA]</scope>
    <source>
        <strain evidence="2 3">ZDH117</strain>
    </source>
</reference>
<dbReference type="AlphaFoldDB" id="A0A396RMN8"/>
<name>A0A396RMN8_9SPHN</name>
<feature type="chain" id="PRO_5017260934" evidence="1">
    <location>
        <begin position="22"/>
        <end position="172"/>
    </location>
</feature>
<keyword evidence="3" id="KW-1185">Reference proteome</keyword>
<dbReference type="RefSeq" id="WP_118863903.1">
    <property type="nucleotide sequence ID" value="NZ_QWLV01000003.1"/>
</dbReference>
<evidence type="ECO:0000313" key="3">
    <source>
        <dbReference type="Proteomes" id="UP000266693"/>
    </source>
</evidence>
<feature type="signal peptide" evidence="1">
    <location>
        <begin position="1"/>
        <end position="21"/>
    </location>
</feature>
<organism evidence="2 3">
    <name type="scientific">Sphingomonas gilva</name>
    <dbReference type="NCBI Taxonomy" id="2305907"/>
    <lineage>
        <taxon>Bacteria</taxon>
        <taxon>Pseudomonadati</taxon>
        <taxon>Pseudomonadota</taxon>
        <taxon>Alphaproteobacteria</taxon>
        <taxon>Sphingomonadales</taxon>
        <taxon>Sphingomonadaceae</taxon>
        <taxon>Sphingomonas</taxon>
    </lineage>
</organism>
<evidence type="ECO:0000313" key="2">
    <source>
        <dbReference type="EMBL" id="RHW17638.1"/>
    </source>
</evidence>
<keyword evidence="1" id="KW-0732">Signal</keyword>
<gene>
    <name evidence="2" type="ORF">D1610_09340</name>
</gene>
<accession>A0A396RMN8</accession>
<evidence type="ECO:0000256" key="1">
    <source>
        <dbReference type="SAM" id="SignalP"/>
    </source>
</evidence>
<dbReference type="OrthoDB" id="7407088at2"/>
<comment type="caution">
    <text evidence="2">The sequence shown here is derived from an EMBL/GenBank/DDBJ whole genome shotgun (WGS) entry which is preliminary data.</text>
</comment>
<dbReference type="Proteomes" id="UP000266693">
    <property type="component" value="Unassembled WGS sequence"/>
</dbReference>
<dbReference type="EMBL" id="QWLV01000003">
    <property type="protein sequence ID" value="RHW17638.1"/>
    <property type="molecule type" value="Genomic_DNA"/>
</dbReference>